<dbReference type="Gene3D" id="2.120.10.10">
    <property type="match status" value="1"/>
</dbReference>
<gene>
    <name evidence="3" type="ORF">FHS83_003639</name>
</gene>
<sequence>MLRGVIFAATLLLSVPALAGDAPYTVAPHLFDVSRPDDLGLKPAAGTQTITIYSPTAGGETYVNGVVLFGFKNKLYAQWQTSQKDEDSTDTHVVYAVSEDGLHWSAPRILADVGKTIRTSGGWGSDGKILTAYINIWNSDFHTGGRAFAITSEDGEHWSKPKPVTGADGKPIDGVIEQDPHSLPNGRILAAFHLQPGVKLAPYYTDDRSGLTGWVRGKMANLPHEGLAKENLESRELEPSFFLRPDGCAVLVMRDQADSFRQLASQSCDGGRSWTTPVLTAMPDSRAKQSAGNLSDGTAFLVNAPSGTKLRSPLALSLSKDGTHFDRAILLRAGPPPEIHFPGLYKRPGYHYPKSLVWRDALYVGYASGKEVVEMSRIPLSALR</sequence>
<dbReference type="PANTHER" id="PTHR43752">
    <property type="entry name" value="BNR/ASP-BOX REPEAT FAMILY PROTEIN"/>
    <property type="match status" value="1"/>
</dbReference>
<dbReference type="Pfam" id="PF13088">
    <property type="entry name" value="BNR_2"/>
    <property type="match status" value="1"/>
</dbReference>
<feature type="signal peptide" evidence="1">
    <location>
        <begin position="1"/>
        <end position="19"/>
    </location>
</feature>
<dbReference type="AlphaFoldDB" id="A0A846N548"/>
<keyword evidence="4" id="KW-1185">Reference proteome</keyword>
<organism evidence="3 4">
    <name type="scientific">Rhizomicrobium palustre</name>
    <dbReference type="NCBI Taxonomy" id="189966"/>
    <lineage>
        <taxon>Bacteria</taxon>
        <taxon>Pseudomonadati</taxon>
        <taxon>Pseudomonadota</taxon>
        <taxon>Alphaproteobacteria</taxon>
        <taxon>Micropepsales</taxon>
        <taxon>Micropepsaceae</taxon>
        <taxon>Rhizomicrobium</taxon>
    </lineage>
</organism>
<evidence type="ECO:0000259" key="2">
    <source>
        <dbReference type="Pfam" id="PF13088"/>
    </source>
</evidence>
<dbReference type="PANTHER" id="PTHR43752:SF2">
    <property type="entry name" value="BNR_ASP-BOX REPEAT FAMILY PROTEIN"/>
    <property type="match status" value="1"/>
</dbReference>
<dbReference type="EMBL" id="JAASRM010000001">
    <property type="protein sequence ID" value="NIK90321.1"/>
    <property type="molecule type" value="Genomic_DNA"/>
</dbReference>
<dbReference type="CDD" id="cd15482">
    <property type="entry name" value="Sialidase_non-viral"/>
    <property type="match status" value="1"/>
</dbReference>
<keyword evidence="1" id="KW-0732">Signal</keyword>
<dbReference type="SUPFAM" id="SSF50939">
    <property type="entry name" value="Sialidases"/>
    <property type="match status" value="1"/>
</dbReference>
<evidence type="ECO:0000313" key="3">
    <source>
        <dbReference type="EMBL" id="NIK90321.1"/>
    </source>
</evidence>
<dbReference type="InterPro" id="IPR011040">
    <property type="entry name" value="Sialidase"/>
</dbReference>
<accession>A0A846N548</accession>
<dbReference type="Proteomes" id="UP000570514">
    <property type="component" value="Unassembled WGS sequence"/>
</dbReference>
<name>A0A846N548_9PROT</name>
<evidence type="ECO:0000313" key="4">
    <source>
        <dbReference type="Proteomes" id="UP000570514"/>
    </source>
</evidence>
<dbReference type="InterPro" id="IPR036278">
    <property type="entry name" value="Sialidase_sf"/>
</dbReference>
<evidence type="ECO:0000256" key="1">
    <source>
        <dbReference type="SAM" id="SignalP"/>
    </source>
</evidence>
<reference evidence="3 4" key="1">
    <citation type="submission" date="2020-03" db="EMBL/GenBank/DDBJ databases">
        <title>Genomic Encyclopedia of Type Strains, Phase IV (KMG-IV): sequencing the most valuable type-strain genomes for metagenomic binning, comparative biology and taxonomic classification.</title>
        <authorList>
            <person name="Goeker M."/>
        </authorList>
    </citation>
    <scope>NUCLEOTIDE SEQUENCE [LARGE SCALE GENOMIC DNA]</scope>
    <source>
        <strain evidence="3 4">DSM 19867</strain>
    </source>
</reference>
<proteinExistence type="predicted"/>
<protein>
    <recommendedName>
        <fullName evidence="2">Sialidase domain-containing protein</fullName>
    </recommendedName>
</protein>
<feature type="chain" id="PRO_5032335378" description="Sialidase domain-containing protein" evidence="1">
    <location>
        <begin position="20"/>
        <end position="384"/>
    </location>
</feature>
<dbReference type="RefSeq" id="WP_167084769.1">
    <property type="nucleotide sequence ID" value="NZ_BAAADC010000001.1"/>
</dbReference>
<comment type="caution">
    <text evidence="3">The sequence shown here is derived from an EMBL/GenBank/DDBJ whole genome shotgun (WGS) entry which is preliminary data.</text>
</comment>
<feature type="domain" description="Sialidase" evidence="2">
    <location>
        <begin position="74"/>
        <end position="363"/>
    </location>
</feature>